<dbReference type="AlphaFoldDB" id="A0A0X3NUW3"/>
<dbReference type="GO" id="GO:0002953">
    <property type="term" value="F:5'-deoxynucleotidase activity"/>
    <property type="evidence" value="ECO:0007669"/>
    <property type="project" value="UniProtKB-EC"/>
</dbReference>
<dbReference type="PANTHER" id="PTHR11845:SF13">
    <property type="entry name" value="5'-DEOXYNUCLEOTIDASE HDDC2"/>
    <property type="match status" value="1"/>
</dbReference>
<proteinExistence type="inferred from homology"/>
<sequence>MHKDAIADFYHFYKICCFRPLFLAFFRMSGSSILRFLITCGKIKRTVRTGWTRYGIEHPESVAEHMYRMALISTLLPKTEGFSVDKVMKMAIIHDLAECIVGDLTPYCGVSVEEKHAQEEAAMQSICEPLPADIRVELVDLLKEYDAQLTPEAIVCKDLDKFEMILQAFEYETQAEHPGWLEEFFQSTENVFKTPCVKEWVTALREARSKSTH</sequence>
<dbReference type="Pfam" id="PF13023">
    <property type="entry name" value="HD_3"/>
    <property type="match status" value="1"/>
</dbReference>
<comment type="function">
    <text evidence="5">Catalyzes the dephosphorylation of the nucleoside 5'-monophosphates deoxyadenosine monophosphate (dAMP), deoxycytidine monophosphate (dCMP), deoxyguanosine monophosphate (dGMP) and deoxythymidine monophosphate (dTMP).</text>
</comment>
<evidence type="ECO:0000256" key="1">
    <source>
        <dbReference type="ARBA" id="ARBA00001638"/>
    </source>
</evidence>
<comment type="catalytic activity">
    <reaction evidence="1">
        <text>a 2'-deoxyribonucleoside 5'-phosphate + H2O = a 2'-deoxyribonucleoside + phosphate</text>
        <dbReference type="Rhea" id="RHEA:36167"/>
        <dbReference type="ChEBI" id="CHEBI:15377"/>
        <dbReference type="ChEBI" id="CHEBI:18274"/>
        <dbReference type="ChEBI" id="CHEBI:43474"/>
        <dbReference type="ChEBI" id="CHEBI:65317"/>
        <dbReference type="EC" id="3.1.3.89"/>
    </reaction>
</comment>
<dbReference type="EC" id="3.1.3.89" evidence="8"/>
<evidence type="ECO:0000256" key="7">
    <source>
        <dbReference type="ARBA" id="ARBA00011738"/>
    </source>
</evidence>
<feature type="domain" description="HD/PDEase" evidence="14">
    <location>
        <begin position="58"/>
        <end position="174"/>
    </location>
</feature>
<keyword evidence="11" id="KW-0378">Hydrolase</keyword>
<dbReference type="PANTHER" id="PTHR11845">
    <property type="entry name" value="5'-DEOXYNUCLEOTIDASE HDDC2"/>
    <property type="match status" value="1"/>
</dbReference>
<evidence type="ECO:0000256" key="5">
    <source>
        <dbReference type="ARBA" id="ARBA00004074"/>
    </source>
</evidence>
<comment type="similarity">
    <text evidence="6">Belongs to the HDDC2 family.</text>
</comment>
<evidence type="ECO:0000256" key="12">
    <source>
        <dbReference type="ARBA" id="ARBA00022842"/>
    </source>
</evidence>
<dbReference type="InterPro" id="IPR006674">
    <property type="entry name" value="HD_domain"/>
</dbReference>
<evidence type="ECO:0000256" key="8">
    <source>
        <dbReference type="ARBA" id="ARBA00012964"/>
    </source>
</evidence>
<reference evidence="15" key="1">
    <citation type="submission" date="2016-01" db="EMBL/GenBank/DDBJ databases">
        <title>Reference transcriptome for the parasite Schistocephalus solidus: insights into the molecular evolution of parasitism.</title>
        <authorList>
            <person name="Hebert F.O."/>
            <person name="Grambauer S."/>
            <person name="Barber I."/>
            <person name="Landry C.R."/>
            <person name="Aubin-Horth N."/>
        </authorList>
    </citation>
    <scope>NUCLEOTIDE SEQUENCE</scope>
</reference>
<comment type="subunit">
    <text evidence="7">Homodimer.</text>
</comment>
<evidence type="ECO:0000259" key="14">
    <source>
        <dbReference type="SMART" id="SM00471"/>
    </source>
</evidence>
<evidence type="ECO:0000256" key="13">
    <source>
        <dbReference type="ARBA" id="ARBA00032735"/>
    </source>
</evidence>
<dbReference type="SUPFAM" id="SSF109604">
    <property type="entry name" value="HD-domain/PDEase-like"/>
    <property type="match status" value="1"/>
</dbReference>
<comment type="cofactor">
    <cofactor evidence="4">
        <name>Mg(2+)</name>
        <dbReference type="ChEBI" id="CHEBI:18420"/>
    </cofactor>
</comment>
<evidence type="ECO:0000256" key="2">
    <source>
        <dbReference type="ARBA" id="ARBA00001936"/>
    </source>
</evidence>
<evidence type="ECO:0000256" key="3">
    <source>
        <dbReference type="ARBA" id="ARBA00001941"/>
    </source>
</evidence>
<dbReference type="EMBL" id="GEEE01019564">
    <property type="protein sequence ID" value="JAP43661.1"/>
    <property type="molecule type" value="Transcribed_RNA"/>
</dbReference>
<accession>A0A0X3NUW3</accession>
<evidence type="ECO:0000256" key="10">
    <source>
        <dbReference type="ARBA" id="ARBA00022723"/>
    </source>
</evidence>
<comment type="cofactor">
    <cofactor evidence="2">
        <name>Mn(2+)</name>
        <dbReference type="ChEBI" id="CHEBI:29035"/>
    </cofactor>
</comment>
<dbReference type="GO" id="GO:0046872">
    <property type="term" value="F:metal ion binding"/>
    <property type="evidence" value="ECO:0007669"/>
    <property type="project" value="UniProtKB-KW"/>
</dbReference>
<evidence type="ECO:0000256" key="4">
    <source>
        <dbReference type="ARBA" id="ARBA00001946"/>
    </source>
</evidence>
<dbReference type="SMART" id="SM00471">
    <property type="entry name" value="HDc"/>
    <property type="match status" value="1"/>
</dbReference>
<dbReference type="FunFam" id="1.10.3210.10:FF:000011">
    <property type="entry name" value="HD domain-containing protein 2"/>
    <property type="match status" value="1"/>
</dbReference>
<keyword evidence="12" id="KW-0460">Magnesium</keyword>
<dbReference type="InterPro" id="IPR039356">
    <property type="entry name" value="YfbR/HDDC2"/>
</dbReference>
<protein>
    <recommendedName>
        <fullName evidence="9">5'-deoxynucleotidase HDDC2</fullName>
        <ecNumber evidence="8">3.1.3.89</ecNumber>
    </recommendedName>
    <alternativeName>
        <fullName evidence="13">HD domain-containing protein 2</fullName>
    </alternativeName>
</protein>
<dbReference type="GO" id="GO:0005737">
    <property type="term" value="C:cytoplasm"/>
    <property type="evidence" value="ECO:0007669"/>
    <property type="project" value="TreeGrafter"/>
</dbReference>
<dbReference type="Gene3D" id="1.10.3210.10">
    <property type="entry name" value="Hypothetical protein af1432"/>
    <property type="match status" value="1"/>
</dbReference>
<evidence type="ECO:0000313" key="15">
    <source>
        <dbReference type="EMBL" id="JAP43661.1"/>
    </source>
</evidence>
<evidence type="ECO:0000256" key="9">
    <source>
        <dbReference type="ARBA" id="ARBA00015933"/>
    </source>
</evidence>
<comment type="cofactor">
    <cofactor evidence="3">
        <name>Co(2+)</name>
        <dbReference type="ChEBI" id="CHEBI:48828"/>
    </cofactor>
</comment>
<gene>
    <name evidence="15" type="primary">HDDC2</name>
    <name evidence="15" type="ORF">TR114596</name>
</gene>
<dbReference type="InterPro" id="IPR003607">
    <property type="entry name" value="HD/PDEase_dom"/>
</dbReference>
<name>A0A0X3NUW3_SCHSO</name>
<organism evidence="15">
    <name type="scientific">Schistocephalus solidus</name>
    <name type="common">Tapeworm</name>
    <dbReference type="NCBI Taxonomy" id="70667"/>
    <lineage>
        <taxon>Eukaryota</taxon>
        <taxon>Metazoa</taxon>
        <taxon>Spiralia</taxon>
        <taxon>Lophotrochozoa</taxon>
        <taxon>Platyhelminthes</taxon>
        <taxon>Cestoda</taxon>
        <taxon>Eucestoda</taxon>
        <taxon>Diphyllobothriidea</taxon>
        <taxon>Diphyllobothriidae</taxon>
        <taxon>Schistocephalus</taxon>
    </lineage>
</organism>
<evidence type="ECO:0000256" key="6">
    <source>
        <dbReference type="ARBA" id="ARBA00009999"/>
    </source>
</evidence>
<evidence type="ECO:0000256" key="11">
    <source>
        <dbReference type="ARBA" id="ARBA00022801"/>
    </source>
</evidence>
<keyword evidence="10" id="KW-0479">Metal-binding</keyword>
<dbReference type="GO" id="GO:0009159">
    <property type="term" value="P:deoxyribonucleoside monophosphate catabolic process"/>
    <property type="evidence" value="ECO:0007669"/>
    <property type="project" value="UniProtKB-ARBA"/>
</dbReference>